<dbReference type="Proteomes" id="UP001249076">
    <property type="component" value="Unassembled WGS sequence"/>
</dbReference>
<evidence type="ECO:0000256" key="1">
    <source>
        <dbReference type="SAM" id="MobiDB-lite"/>
    </source>
</evidence>
<keyword evidence="2" id="KW-1133">Transmembrane helix</keyword>
<accession>A0AAJ2C4S6</accession>
<gene>
    <name evidence="3" type="ORF">J2W88_001019</name>
    <name evidence="4" type="ORF">J2W93_001019</name>
</gene>
<feature type="region of interest" description="Disordered" evidence="1">
    <location>
        <begin position="72"/>
        <end position="93"/>
    </location>
</feature>
<dbReference type="EMBL" id="JAVDTL010000001">
    <property type="protein sequence ID" value="MDR6765761.1"/>
    <property type="molecule type" value="Genomic_DNA"/>
</dbReference>
<evidence type="ECO:0000313" key="3">
    <source>
        <dbReference type="EMBL" id="MDR6765761.1"/>
    </source>
</evidence>
<dbReference type="RefSeq" id="WP_209816257.1">
    <property type="nucleotide sequence ID" value="NZ_JAVDTL010000001.1"/>
</dbReference>
<dbReference type="EMBL" id="JAVDTS010000001">
    <property type="protein sequence ID" value="MDR6836198.1"/>
    <property type="molecule type" value="Genomic_DNA"/>
</dbReference>
<feature type="transmembrane region" description="Helical" evidence="2">
    <location>
        <begin position="6"/>
        <end position="25"/>
    </location>
</feature>
<evidence type="ECO:0000256" key="2">
    <source>
        <dbReference type="SAM" id="Phobius"/>
    </source>
</evidence>
<organism evidence="3 6">
    <name type="scientific">Acidovorax delafieldii</name>
    <name type="common">Pseudomonas delafieldii</name>
    <dbReference type="NCBI Taxonomy" id="47920"/>
    <lineage>
        <taxon>Bacteria</taxon>
        <taxon>Pseudomonadati</taxon>
        <taxon>Pseudomonadota</taxon>
        <taxon>Betaproteobacteria</taxon>
        <taxon>Burkholderiales</taxon>
        <taxon>Comamonadaceae</taxon>
        <taxon>Acidovorax</taxon>
    </lineage>
</organism>
<feature type="region of interest" description="Disordered" evidence="1">
    <location>
        <begin position="174"/>
        <end position="224"/>
    </location>
</feature>
<dbReference type="Proteomes" id="UP001253458">
    <property type="component" value="Unassembled WGS sequence"/>
</dbReference>
<protein>
    <recommendedName>
        <fullName evidence="7">Type II secretion system protein GspC N-terminal domain-containing protein</fullName>
    </recommendedName>
</protein>
<name>A0AAJ2C4S6_ACIDE</name>
<dbReference type="AlphaFoldDB" id="A0AAJ2C4S6"/>
<comment type="caution">
    <text evidence="3">The sequence shown here is derived from an EMBL/GenBank/DDBJ whole genome shotgun (WGS) entry which is preliminary data.</text>
</comment>
<keyword evidence="5" id="KW-1185">Reference proteome</keyword>
<keyword evidence="2" id="KW-0472">Membrane</keyword>
<reference evidence="3 5" key="1">
    <citation type="submission" date="2023-07" db="EMBL/GenBank/DDBJ databases">
        <title>Sorghum-associated microbial communities from plants grown in Nebraska, USA.</title>
        <authorList>
            <person name="Schachtman D."/>
        </authorList>
    </citation>
    <scope>NUCLEOTIDE SEQUENCE</scope>
    <source>
        <strain evidence="4 5">BE105</strain>
        <strain evidence="3">BE69</strain>
    </source>
</reference>
<dbReference type="Gene3D" id="2.30.30.830">
    <property type="match status" value="1"/>
</dbReference>
<evidence type="ECO:0000313" key="6">
    <source>
        <dbReference type="Proteomes" id="UP001253458"/>
    </source>
</evidence>
<evidence type="ECO:0000313" key="5">
    <source>
        <dbReference type="Proteomes" id="UP001249076"/>
    </source>
</evidence>
<evidence type="ECO:0000313" key="4">
    <source>
        <dbReference type="EMBL" id="MDR6836198.1"/>
    </source>
</evidence>
<keyword evidence="2" id="KW-0812">Transmembrane</keyword>
<evidence type="ECO:0008006" key="7">
    <source>
        <dbReference type="Google" id="ProtNLM"/>
    </source>
</evidence>
<proteinExistence type="predicted"/>
<sequence>MKKYSLHVLLLVNALLVLVLVGLWVDSSGHLRNIHWQAPLAQKADYAAMVPVLPGTERMDTAQFIAMLDRPVFSPTRRPPPPPPPPEEKAPVDNLSSAQLSGLFVGDGDGGAIIQIAGKHKRVRLREVVEGWTLSSIQDRSVIFTRGGQSRALQLPRAALTSYTGLPQAARAAPAPIPPTYPTSAAAPGAPQPPANSAPVQSPAARTGAGGRPLVPVFGGSASQ</sequence>